<feature type="non-terminal residue" evidence="2">
    <location>
        <position position="135"/>
    </location>
</feature>
<evidence type="ECO:0000259" key="1">
    <source>
        <dbReference type="PROSITE" id="PS50181"/>
    </source>
</evidence>
<proteinExistence type="predicted"/>
<dbReference type="EMBL" id="BTSY01000003">
    <property type="protein sequence ID" value="GMT20750.1"/>
    <property type="molecule type" value="Genomic_DNA"/>
</dbReference>
<comment type="caution">
    <text evidence="2">The sequence shown here is derived from an EMBL/GenBank/DDBJ whole genome shotgun (WGS) entry which is preliminary data.</text>
</comment>
<sequence>RKRRPLAAEGTTLNGSADIDQSDLIPSRSEAKEINIDSIPDDIIMEWCRYLESNNGYNFALTCKRVALLEKNAGWRKISKLTICWSRYMRKVELDSKLSAYDAYSRSKLTMYDSEREKAKSMLKNARVKLLVVEV</sequence>
<gene>
    <name evidence="2" type="ORF">PFISCL1PPCAC_12047</name>
    <name evidence="3" type="ORF">PFISCL1PPCAC_12051</name>
</gene>
<organism evidence="2 4">
    <name type="scientific">Pristionchus fissidentatus</name>
    <dbReference type="NCBI Taxonomy" id="1538716"/>
    <lineage>
        <taxon>Eukaryota</taxon>
        <taxon>Metazoa</taxon>
        <taxon>Ecdysozoa</taxon>
        <taxon>Nematoda</taxon>
        <taxon>Chromadorea</taxon>
        <taxon>Rhabditida</taxon>
        <taxon>Rhabditina</taxon>
        <taxon>Diplogasteromorpha</taxon>
        <taxon>Diplogasteroidea</taxon>
        <taxon>Neodiplogasteridae</taxon>
        <taxon>Pristionchus</taxon>
    </lineage>
</organism>
<dbReference type="Proteomes" id="UP001432322">
    <property type="component" value="Unassembled WGS sequence"/>
</dbReference>
<reference evidence="2" key="1">
    <citation type="submission" date="2023-10" db="EMBL/GenBank/DDBJ databases">
        <title>Genome assembly of Pristionchus species.</title>
        <authorList>
            <person name="Yoshida K."/>
            <person name="Sommer R.J."/>
        </authorList>
    </citation>
    <scope>NUCLEOTIDE SEQUENCE</scope>
    <source>
        <strain evidence="2">RS5133</strain>
    </source>
</reference>
<evidence type="ECO:0000313" key="2">
    <source>
        <dbReference type="EMBL" id="GMT20750.1"/>
    </source>
</evidence>
<protein>
    <recommendedName>
        <fullName evidence="1">F-box domain-containing protein</fullName>
    </recommendedName>
</protein>
<evidence type="ECO:0000313" key="4">
    <source>
        <dbReference type="Proteomes" id="UP001432322"/>
    </source>
</evidence>
<feature type="non-terminal residue" evidence="2">
    <location>
        <position position="1"/>
    </location>
</feature>
<dbReference type="PROSITE" id="PS50181">
    <property type="entry name" value="FBOX"/>
    <property type="match status" value="1"/>
</dbReference>
<dbReference type="AlphaFoldDB" id="A0AAV5VMF2"/>
<feature type="domain" description="F-box" evidence="1">
    <location>
        <begin position="33"/>
        <end position="78"/>
    </location>
</feature>
<evidence type="ECO:0000313" key="3">
    <source>
        <dbReference type="EMBL" id="GMT20754.1"/>
    </source>
</evidence>
<name>A0AAV5VMF2_9BILA</name>
<dbReference type="EMBL" id="BTSY01000003">
    <property type="protein sequence ID" value="GMT20754.1"/>
    <property type="molecule type" value="Genomic_DNA"/>
</dbReference>
<dbReference type="InterPro" id="IPR001810">
    <property type="entry name" value="F-box_dom"/>
</dbReference>
<accession>A0AAV5VMF2</accession>
<keyword evidence="4" id="KW-1185">Reference proteome</keyword>